<name>F8LEA8_9BACT</name>
<keyword evidence="1" id="KW-0472">Membrane</keyword>
<evidence type="ECO:0000256" key="1">
    <source>
        <dbReference type="SAM" id="Phobius"/>
    </source>
</evidence>
<accession>F8LEA8</accession>
<sequence length="107" mass="11720">MIDRLNYQFVGPSFENADRREKIGETLLKPARLAFGCEKTRLFVSARGNSAGITKVKASVVYIFAFFLTLPLSLPLTTAGALLLGSSNTHMDKYAGYISPEKKSDSV</sequence>
<gene>
    <name evidence="2" type="ORF">WCH_AX06870</name>
</gene>
<feature type="transmembrane region" description="Helical" evidence="1">
    <location>
        <begin position="60"/>
        <end position="84"/>
    </location>
</feature>
<keyword evidence="1" id="KW-1133">Transmembrane helix</keyword>
<protein>
    <submittedName>
        <fullName evidence="2">Uncharacterized protein</fullName>
    </submittedName>
</protein>
<evidence type="ECO:0000313" key="2">
    <source>
        <dbReference type="EMBL" id="CCB91823.1"/>
    </source>
</evidence>
<reference evidence="2" key="1">
    <citation type="submission" date="2011-05" db="EMBL/GenBank/DDBJ databases">
        <title>Unity in variety -- the pan-genome of the Chlamydiae.</title>
        <authorList>
            <person name="Collingro A."/>
            <person name="Tischler P."/>
            <person name="Weinmaier T."/>
            <person name="Penz T."/>
            <person name="Heinz E."/>
            <person name="Brunham R.C."/>
            <person name="Read T.D."/>
            <person name="Bavoil P.M."/>
            <person name="Sachse K."/>
            <person name="Kahane S."/>
            <person name="Friedman M.G."/>
            <person name="Rattei T."/>
            <person name="Myers G.S.A."/>
            <person name="Horn M."/>
        </authorList>
    </citation>
    <scope>NUCLEOTIDE SEQUENCE</scope>
    <source>
        <strain evidence="2">2032/99</strain>
    </source>
</reference>
<keyword evidence="1" id="KW-0812">Transmembrane</keyword>
<proteinExistence type="predicted"/>
<dbReference type="EMBL" id="FR872657">
    <property type="protein sequence ID" value="CCB91823.1"/>
    <property type="molecule type" value="Genomic_DNA"/>
</dbReference>
<dbReference type="AlphaFoldDB" id="F8LEA8"/>
<organism evidence="2">
    <name type="scientific">Waddlia chondrophila 2032/99</name>
    <dbReference type="NCBI Taxonomy" id="765953"/>
    <lineage>
        <taxon>Bacteria</taxon>
        <taxon>Pseudomonadati</taxon>
        <taxon>Chlamydiota</taxon>
        <taxon>Chlamydiia</taxon>
        <taxon>Parachlamydiales</taxon>
        <taxon>Waddliaceae</taxon>
        <taxon>Waddlia</taxon>
    </lineage>
</organism>